<evidence type="ECO:0000313" key="2">
    <source>
        <dbReference type="Proteomes" id="UP001164539"/>
    </source>
</evidence>
<sequence length="469" mass="51392">MSTSGDFDSRPHVALLPSAGMGHVTPFLRLAASLVHSNCHVTLITAYPIVSLAESENISLFLSAFPQVTEKQFHLLPFDPASANSTDPFFLQWEAIRRSAHLLAPILSLTSPPLSALITDVSLISSVLPVTINLGLPNYILFTSSARMCYLLASFPAIVASKTSSGSVQFDNLEIPGLPPIPLSSVPPALLDLNNLFATLFLQNGQSFIKSNGILINTFEALEGEMLDAFNGRRELDGLPPLYAIGPLLPSEFESRGSNTYLRWLDEQPEGSVVYVSFGSRTALSREQTKELGNGLLSSGCKFLWVLKDTKVDKEDEDRLENVLGHEFTKKIENQGLVVKNWVDQEKILGHSAIGGFVTHGGWNSLVEAVWHGVRLLVWPQSGDQKINAEVMARSGLGTWPENWGWGAERLVNGDDIGEKIKNMMGNELLEEQAAHFGEQARKATGVGGSSERKLMDLIEEWKRKSQSI</sequence>
<organism evidence="1 2">
    <name type="scientific">Melia azedarach</name>
    <name type="common">Chinaberry tree</name>
    <dbReference type="NCBI Taxonomy" id="155640"/>
    <lineage>
        <taxon>Eukaryota</taxon>
        <taxon>Viridiplantae</taxon>
        <taxon>Streptophyta</taxon>
        <taxon>Embryophyta</taxon>
        <taxon>Tracheophyta</taxon>
        <taxon>Spermatophyta</taxon>
        <taxon>Magnoliopsida</taxon>
        <taxon>eudicotyledons</taxon>
        <taxon>Gunneridae</taxon>
        <taxon>Pentapetalae</taxon>
        <taxon>rosids</taxon>
        <taxon>malvids</taxon>
        <taxon>Sapindales</taxon>
        <taxon>Meliaceae</taxon>
        <taxon>Melia</taxon>
    </lineage>
</organism>
<dbReference type="EMBL" id="CM051402">
    <property type="protein sequence ID" value="KAJ4711434.1"/>
    <property type="molecule type" value="Genomic_DNA"/>
</dbReference>
<protein>
    <submittedName>
        <fullName evidence="1">Glycosyltransferase</fullName>
    </submittedName>
</protein>
<dbReference type="Proteomes" id="UP001164539">
    <property type="component" value="Chromosome 9"/>
</dbReference>
<comment type="caution">
    <text evidence="1">The sequence shown here is derived from an EMBL/GenBank/DDBJ whole genome shotgun (WGS) entry which is preliminary data.</text>
</comment>
<name>A0ACC1XL60_MELAZ</name>
<reference evidence="1 2" key="1">
    <citation type="journal article" date="2023" name="Science">
        <title>Complex scaffold remodeling in plant triterpene biosynthesis.</title>
        <authorList>
            <person name="De La Pena R."/>
            <person name="Hodgson H."/>
            <person name="Liu J.C."/>
            <person name="Stephenson M.J."/>
            <person name="Martin A.C."/>
            <person name="Owen C."/>
            <person name="Harkess A."/>
            <person name="Leebens-Mack J."/>
            <person name="Jimenez L.E."/>
            <person name="Osbourn A."/>
            <person name="Sattely E.S."/>
        </authorList>
    </citation>
    <scope>NUCLEOTIDE SEQUENCE [LARGE SCALE GENOMIC DNA]</scope>
    <source>
        <strain evidence="2">cv. JPN11</strain>
        <tissue evidence="1">Leaf</tissue>
    </source>
</reference>
<keyword evidence="2" id="KW-1185">Reference proteome</keyword>
<proteinExistence type="predicted"/>
<evidence type="ECO:0000313" key="1">
    <source>
        <dbReference type="EMBL" id="KAJ4711434.1"/>
    </source>
</evidence>
<accession>A0ACC1XL60</accession>
<gene>
    <name evidence="1" type="ORF">OWV82_017459</name>
</gene>